<gene>
    <name evidence="1" type="ORF">KIN20_035225</name>
</gene>
<accession>A0AAD5RAS5</accession>
<evidence type="ECO:0000313" key="1">
    <source>
        <dbReference type="EMBL" id="KAJ1372913.1"/>
    </source>
</evidence>
<dbReference type="EMBL" id="JAHQIW010007201">
    <property type="protein sequence ID" value="KAJ1372913.1"/>
    <property type="molecule type" value="Genomic_DNA"/>
</dbReference>
<keyword evidence="2" id="KW-1185">Reference proteome</keyword>
<organism evidence="1 2">
    <name type="scientific">Parelaphostrongylus tenuis</name>
    <name type="common">Meningeal worm</name>
    <dbReference type="NCBI Taxonomy" id="148309"/>
    <lineage>
        <taxon>Eukaryota</taxon>
        <taxon>Metazoa</taxon>
        <taxon>Ecdysozoa</taxon>
        <taxon>Nematoda</taxon>
        <taxon>Chromadorea</taxon>
        <taxon>Rhabditida</taxon>
        <taxon>Rhabditina</taxon>
        <taxon>Rhabditomorpha</taxon>
        <taxon>Strongyloidea</taxon>
        <taxon>Metastrongylidae</taxon>
        <taxon>Parelaphostrongylus</taxon>
    </lineage>
</organism>
<dbReference type="Proteomes" id="UP001196413">
    <property type="component" value="Unassembled WGS sequence"/>
</dbReference>
<reference evidence="1" key="1">
    <citation type="submission" date="2021-06" db="EMBL/GenBank/DDBJ databases">
        <title>Parelaphostrongylus tenuis whole genome reference sequence.</title>
        <authorList>
            <person name="Garwood T.J."/>
            <person name="Larsen P.A."/>
            <person name="Fountain-Jones N.M."/>
            <person name="Garbe J.R."/>
            <person name="Macchietto M.G."/>
            <person name="Kania S.A."/>
            <person name="Gerhold R.W."/>
            <person name="Richards J.E."/>
            <person name="Wolf T.M."/>
        </authorList>
    </citation>
    <scope>NUCLEOTIDE SEQUENCE</scope>
    <source>
        <strain evidence="1">MNPRO001-30</strain>
        <tissue evidence="1">Meninges</tissue>
    </source>
</reference>
<name>A0AAD5RAS5_PARTN</name>
<protein>
    <submittedName>
        <fullName evidence="1">Uncharacterized protein</fullName>
    </submittedName>
</protein>
<dbReference type="AlphaFoldDB" id="A0AAD5RAS5"/>
<sequence>MKTFVRRPSLVKIVENALDTVIAQVTTVFFSGKVQNRTLMWAKDVGERCRRLHRLTAIPVDIEALSCAMWSRISMQSAMAAAKMTTSLNH</sequence>
<evidence type="ECO:0000313" key="2">
    <source>
        <dbReference type="Proteomes" id="UP001196413"/>
    </source>
</evidence>
<comment type="caution">
    <text evidence="1">The sequence shown here is derived from an EMBL/GenBank/DDBJ whole genome shotgun (WGS) entry which is preliminary data.</text>
</comment>
<proteinExistence type="predicted"/>